<dbReference type="EMBL" id="CAUYUJ010003388">
    <property type="protein sequence ID" value="CAK0805121.1"/>
    <property type="molecule type" value="Genomic_DNA"/>
</dbReference>
<comment type="caution">
    <text evidence="2">The sequence shown here is derived from an EMBL/GenBank/DDBJ whole genome shotgun (WGS) entry which is preliminary data.</text>
</comment>
<accession>A0ABN9QGK0</accession>
<feature type="compositionally biased region" description="Basic and acidic residues" evidence="1">
    <location>
        <begin position="915"/>
        <end position="928"/>
    </location>
</feature>
<evidence type="ECO:0000313" key="2">
    <source>
        <dbReference type="EMBL" id="CAK0805121.1"/>
    </source>
</evidence>
<evidence type="ECO:0000256" key="1">
    <source>
        <dbReference type="SAM" id="MobiDB-lite"/>
    </source>
</evidence>
<feature type="compositionally biased region" description="Acidic residues" evidence="1">
    <location>
        <begin position="175"/>
        <end position="192"/>
    </location>
</feature>
<feature type="compositionally biased region" description="Low complexity" evidence="1">
    <location>
        <begin position="932"/>
        <end position="948"/>
    </location>
</feature>
<feature type="compositionally biased region" description="Basic and acidic residues" evidence="1">
    <location>
        <begin position="968"/>
        <end position="992"/>
    </location>
</feature>
<feature type="region of interest" description="Disordered" evidence="1">
    <location>
        <begin position="477"/>
        <end position="506"/>
    </location>
</feature>
<name>A0ABN9QGK0_9DINO</name>
<reference evidence="2" key="1">
    <citation type="submission" date="2023-10" db="EMBL/GenBank/DDBJ databases">
        <authorList>
            <person name="Chen Y."/>
            <person name="Shah S."/>
            <person name="Dougan E. K."/>
            <person name="Thang M."/>
            <person name="Chan C."/>
        </authorList>
    </citation>
    <scope>NUCLEOTIDE SEQUENCE [LARGE SCALE GENOMIC DNA]</scope>
</reference>
<proteinExistence type="predicted"/>
<protein>
    <submittedName>
        <fullName evidence="2">Uncharacterized protein</fullName>
    </submittedName>
</protein>
<sequence length="1216" mass="135036">MGSQGAILEELVDPVPWFNDRGERVFRRHSVNRKTMMSTRRECMHGILKDGIIKGARAGAVFAVPSTVDRKSWVLWQIGAATLFEALYDALAAHPSNKQVQITLQCGVKHVTLVRPNAKVCILKYYRDELNRMVGYGAKTTFIECFAKASEAVKGWQQFLADERKKKKDIGAQEQFEEDTGDGDIEEEEEEAPPQKKARRGKKAEPASTQPRTQAGFKNKQWVWVSENFPSARANPNELVRAKIVCGKLQDELKMWKDFEAYCMNYARFTDSSMSTNKVVICMQAVLKFFQTQVDTAKYREFLFACLKLTIPTDDGIPWCILESSDCKKLDRLKQNMFDSKVFKRAREAADKELLAAPAAVRAVSSKSRGPNKKTKLPQSRVSDSSCTNVNFMDDVINSLYATVEKVKQSRIEADTINDLIALCAAFGIDGTLATCYLGDGDDGEEKVFDGKYSDVRDAVAAYCAKKHDVEDYSGIEEMQPQPKVQNAEEAEVPAAEGREQEQEKDELLGLEAEAADSELKAHLEDLKSIVKKMPKLRNTLADYIESNPTNFQTEVEMLSSSVAMAKCKARFWDSWRRGSYQLYYQRFLKYNQCRCQGPYGEGLWEHISDLDRCLESRGIFFLYILDSMLEYWESAVTSEDGKQVTAQLKTALCFLKSNRSQVSLKDVSDIGVIDFDECWATMIIRASSVTSSKPPALKTTEEWEQRKRALTSRLSRDTAPKLTLQVIEKLKMTQKEAKTLRKEASVKLLVEAEITSEKETEEQFHKKRGDDVQGFVQDMLRNTETVYGDEHGADDGEKDGDGEDAIEISAQGESAGRPMKTIEDCQYVGAFLNINDASWKAGALGRFLTDNILKAWYTGKDLATDYSSSLSDDGVNNVYIRTGKEGKMMWKQMVWIPQLLKIKKGEGPEEEVVEDQKANEAEEKNNDGEDAAGAAVPTDAAAAAADGAADDKPTAAGGEQHAAATADKGDEESKQADATKSEAEEKQEKASGGELAASGTEKAPQAKKPRIDFTKELELALDSGIEPAAPQKPKESEIITELIVKGIVMTFVGQVVLEPCDAEAMVPTPTPGVKCLYLGQVTLSGQSFLIKMLPIAAWSNIKGSVVVPSWTIELGEDKDDAVKIMSVVTERVFPRVPAGAAGNTEELSLKLDIHKLVIADKAIESEDAFDDTPVSLRRERMPWDRPLKGSAGSGNKDEQAANQSKRDRIAHHLLR</sequence>
<gene>
    <name evidence="2" type="ORF">PCOR1329_LOCUS11737</name>
</gene>
<feature type="compositionally biased region" description="Basic and acidic residues" evidence="1">
    <location>
        <begin position="497"/>
        <end position="506"/>
    </location>
</feature>
<feature type="region of interest" description="Disordered" evidence="1">
    <location>
        <begin position="170"/>
        <end position="214"/>
    </location>
</feature>
<feature type="compositionally biased region" description="Basic and acidic residues" evidence="1">
    <location>
        <begin position="1196"/>
        <end position="1208"/>
    </location>
</feature>
<dbReference type="Proteomes" id="UP001189429">
    <property type="component" value="Unassembled WGS sequence"/>
</dbReference>
<feature type="compositionally biased region" description="Low complexity" evidence="1">
    <location>
        <begin position="955"/>
        <end position="967"/>
    </location>
</feature>
<organism evidence="2 3">
    <name type="scientific">Prorocentrum cordatum</name>
    <dbReference type="NCBI Taxonomy" id="2364126"/>
    <lineage>
        <taxon>Eukaryota</taxon>
        <taxon>Sar</taxon>
        <taxon>Alveolata</taxon>
        <taxon>Dinophyceae</taxon>
        <taxon>Prorocentrales</taxon>
        <taxon>Prorocentraceae</taxon>
        <taxon>Prorocentrum</taxon>
    </lineage>
</organism>
<feature type="region of interest" description="Disordered" evidence="1">
    <location>
        <begin position="1180"/>
        <end position="1216"/>
    </location>
</feature>
<keyword evidence="3" id="KW-1185">Reference proteome</keyword>
<feature type="region of interest" description="Disordered" evidence="1">
    <location>
        <begin position="907"/>
        <end position="1011"/>
    </location>
</feature>
<evidence type="ECO:0000313" key="3">
    <source>
        <dbReference type="Proteomes" id="UP001189429"/>
    </source>
</evidence>